<evidence type="ECO:0000313" key="1">
    <source>
        <dbReference type="EMBL" id="KAH7904703.1"/>
    </source>
</evidence>
<gene>
    <name evidence="1" type="ORF">BJ138DRAFT_979490</name>
</gene>
<proteinExistence type="predicted"/>
<feature type="non-terminal residue" evidence="1">
    <location>
        <position position="781"/>
    </location>
</feature>
<protein>
    <submittedName>
        <fullName evidence="1">Uncharacterized protein</fullName>
    </submittedName>
</protein>
<sequence length="781" mass="86628">MAPWPQSPRYCPPTLVGLRAIDSLIPTPTALNGVDDINERWRSALISCLAHNLSDGDHLQGFPSLHPFAIDHYRTGKSKHGKGSQTQQLAGWRERTEYIEAIRRGLHDQCTLYDRLTGGTTILLQHPGATEPGIINLPENLKSDVYLNPRMLAAHPELHQTAAEIIQLFLERWASANVEDFRSARRALNWKPALSEMVAPNNQQAVVNYYAQPLIPEPIDPSSAHFVIKGRPSGVLQELFRTSGGRVASFLPSQSTPCVWRSQQVPVNISTAISISPTASNPTSSPLATASSSCSVHLDVPPTPPFVALPQTPLRSQVDEKAHFTKLNISASSSGPLPQSNRVTPIPPAPEQYIRTPSSSAAATPSATPSRFQPIRSFGENTAAALRSLRLPDKIHRVCHKLVEEVAKERWVEEMVAENVTLSNVRRLLGRSRAPRAKKSPADRAAIDLRRRDNRVLEDADVNDVLNYIDNKATELATKHRRSRRRFLEKFFVGSSLRRRRRTKTSAWSAYMYFRAQTANAGKLAGTKESIRELVKNTSDYHTLAPEERQSLIDELDRIKNGNRSKPPAINAKTRAAEASSSFASVREELGGLTERLGTEAFVVLVRGSVDYQMEPKVFFTSEKAHQFLRIYLRKDPMEMALKFESAILAEGKQGGGPTNYKSKVNAAKAAIRTGLTLDLIQITKDSSAVMEYKTYEEDIVKKYQVKLVGWAHNEWANPSDIKGGLAVLEQLAAAVSSGTCKFVRIRHEEVEERRRRIANGEIVTPDREATNHSPTAATSS</sequence>
<dbReference type="Proteomes" id="UP000790377">
    <property type="component" value="Unassembled WGS sequence"/>
</dbReference>
<keyword evidence="2" id="KW-1185">Reference proteome</keyword>
<reference evidence="1" key="1">
    <citation type="journal article" date="2021" name="New Phytol.">
        <title>Evolutionary innovations through gain and loss of genes in the ectomycorrhizal Boletales.</title>
        <authorList>
            <person name="Wu G."/>
            <person name="Miyauchi S."/>
            <person name="Morin E."/>
            <person name="Kuo A."/>
            <person name="Drula E."/>
            <person name="Varga T."/>
            <person name="Kohler A."/>
            <person name="Feng B."/>
            <person name="Cao Y."/>
            <person name="Lipzen A."/>
            <person name="Daum C."/>
            <person name="Hundley H."/>
            <person name="Pangilinan J."/>
            <person name="Johnson J."/>
            <person name="Barry K."/>
            <person name="LaButti K."/>
            <person name="Ng V."/>
            <person name="Ahrendt S."/>
            <person name="Min B."/>
            <person name="Choi I.G."/>
            <person name="Park H."/>
            <person name="Plett J.M."/>
            <person name="Magnuson J."/>
            <person name="Spatafora J.W."/>
            <person name="Nagy L.G."/>
            <person name="Henrissat B."/>
            <person name="Grigoriev I.V."/>
            <person name="Yang Z.L."/>
            <person name="Xu J."/>
            <person name="Martin F.M."/>
        </authorList>
    </citation>
    <scope>NUCLEOTIDE SEQUENCE</scope>
    <source>
        <strain evidence="1">ATCC 28755</strain>
    </source>
</reference>
<organism evidence="1 2">
    <name type="scientific">Hygrophoropsis aurantiaca</name>
    <dbReference type="NCBI Taxonomy" id="72124"/>
    <lineage>
        <taxon>Eukaryota</taxon>
        <taxon>Fungi</taxon>
        <taxon>Dikarya</taxon>
        <taxon>Basidiomycota</taxon>
        <taxon>Agaricomycotina</taxon>
        <taxon>Agaricomycetes</taxon>
        <taxon>Agaricomycetidae</taxon>
        <taxon>Boletales</taxon>
        <taxon>Coniophorineae</taxon>
        <taxon>Hygrophoropsidaceae</taxon>
        <taxon>Hygrophoropsis</taxon>
    </lineage>
</organism>
<comment type="caution">
    <text evidence="1">The sequence shown here is derived from an EMBL/GenBank/DDBJ whole genome shotgun (WGS) entry which is preliminary data.</text>
</comment>
<accession>A0ACB7ZV89</accession>
<dbReference type="EMBL" id="MU268385">
    <property type="protein sequence ID" value="KAH7904703.1"/>
    <property type="molecule type" value="Genomic_DNA"/>
</dbReference>
<name>A0ACB7ZV89_9AGAM</name>
<evidence type="ECO:0000313" key="2">
    <source>
        <dbReference type="Proteomes" id="UP000790377"/>
    </source>
</evidence>